<organism evidence="20 21">
    <name type="scientific">Natronosalvus rutilus</name>
    <dbReference type="NCBI Taxonomy" id="2953753"/>
    <lineage>
        <taxon>Archaea</taxon>
        <taxon>Methanobacteriati</taxon>
        <taxon>Methanobacteriota</taxon>
        <taxon>Stenosarchaea group</taxon>
        <taxon>Halobacteria</taxon>
        <taxon>Halobacteriales</taxon>
        <taxon>Natrialbaceae</taxon>
        <taxon>Natronosalvus</taxon>
    </lineage>
</organism>
<evidence type="ECO:0000256" key="4">
    <source>
        <dbReference type="ARBA" id="ARBA00011882"/>
    </source>
</evidence>
<keyword evidence="20" id="KW-0540">Nuclease</keyword>
<feature type="binding site" description="type 1 copper site" evidence="14">
    <location>
        <position position="213"/>
    </location>
    <ligand>
        <name>Cu cation</name>
        <dbReference type="ChEBI" id="CHEBI:23378"/>
        <label>1</label>
    </ligand>
</feature>
<dbReference type="InterPro" id="IPR010095">
    <property type="entry name" value="Cas12f1-like_TNB"/>
</dbReference>
<dbReference type="InterPro" id="IPR008972">
    <property type="entry name" value="Cupredoxin"/>
</dbReference>
<dbReference type="GO" id="GO:0003677">
    <property type="term" value="F:DNA binding"/>
    <property type="evidence" value="ECO:0007669"/>
    <property type="project" value="UniProtKB-KW"/>
</dbReference>
<feature type="binding site" description="type 1 copper site" evidence="14">
    <location>
        <position position="222"/>
    </location>
    <ligand>
        <name>Cu cation</name>
        <dbReference type="ChEBI" id="CHEBI:23378"/>
        <label>1</label>
    </ligand>
</feature>
<evidence type="ECO:0000313" key="21">
    <source>
        <dbReference type="Proteomes" id="UP001056855"/>
    </source>
</evidence>
<evidence type="ECO:0000259" key="17">
    <source>
        <dbReference type="Pfam" id="PF01385"/>
    </source>
</evidence>
<dbReference type="SUPFAM" id="SSF49503">
    <property type="entry name" value="Cupredoxins"/>
    <property type="match status" value="1"/>
</dbReference>
<feature type="domain" description="Probable transposase IS891/IS1136/IS1341" evidence="17">
    <location>
        <begin position="421"/>
        <end position="525"/>
    </location>
</feature>
<name>A0A9E7NDB2_9EURY</name>
<dbReference type="NCBIfam" id="NF040570">
    <property type="entry name" value="guided_TnpB"/>
    <property type="match status" value="1"/>
</dbReference>
<feature type="binding site" description="type 1 copper site" evidence="14">
    <location>
        <position position="168"/>
    </location>
    <ligand>
        <name>Cu cation</name>
        <dbReference type="ChEBI" id="CHEBI:23378"/>
        <label>1</label>
    </ligand>
</feature>
<feature type="binding site" description="type 1 copper site" evidence="14">
    <location>
        <position position="214"/>
    </location>
    <ligand>
        <name>Cu cation</name>
        <dbReference type="ChEBI" id="CHEBI:23378"/>
        <label>1</label>
    </ligand>
</feature>
<evidence type="ECO:0000256" key="3">
    <source>
        <dbReference type="ARBA" id="ARBA00011233"/>
    </source>
</evidence>
<comment type="cofactor">
    <cofactor evidence="14">
        <name>Cu(2+)</name>
        <dbReference type="ChEBI" id="CHEBI:29036"/>
    </cofactor>
</comment>
<keyword evidence="20" id="KW-0378">Hydrolase</keyword>
<evidence type="ECO:0000259" key="19">
    <source>
        <dbReference type="Pfam" id="PF07732"/>
    </source>
</evidence>
<dbReference type="CDD" id="cd11024">
    <property type="entry name" value="CuRO_1_2DMCO_NIR_like"/>
    <property type="match status" value="1"/>
</dbReference>
<dbReference type="PRINTS" id="PR00695">
    <property type="entry name" value="CUNO2RDTASE"/>
</dbReference>
<dbReference type="GO" id="GO:0004519">
    <property type="term" value="F:endonuclease activity"/>
    <property type="evidence" value="ECO:0007669"/>
    <property type="project" value="UniProtKB-KW"/>
</dbReference>
<dbReference type="GO" id="GO:0050421">
    <property type="term" value="F:nitrite reductase (NO-forming) activity"/>
    <property type="evidence" value="ECO:0007669"/>
    <property type="project" value="UniProtKB-EC"/>
</dbReference>
<evidence type="ECO:0000256" key="14">
    <source>
        <dbReference type="PIRSR" id="PIRSR601287-1"/>
    </source>
</evidence>
<dbReference type="InterPro" id="IPR001959">
    <property type="entry name" value="Transposase"/>
</dbReference>
<dbReference type="Pfam" id="PF07732">
    <property type="entry name" value="Cu-oxidase_3"/>
    <property type="match status" value="1"/>
</dbReference>
<proteinExistence type="inferred from homology"/>
<sequence>MEGRMPSVDYGTAEEVTRTLERRLVERLQSDVTATRRSVLGGIGVAGSAAFGVGRSALSSGGDDDHDGHGGHGVVGEFEDADFDPHEYLTAFNTGQNGQENVQQDAYEEDGRTVREFELTAVDVPITIAPGIEFDAWAFNGQVPGPTLRVVEGDLIRVKFANGSRHAHTIHPHLRNLDPTMDGVPQNGPGALEPGESFTYEWIAQPTGMHFYHCHAMPLKEHIHRGLYGTIIVEVEPTVKYRAHPETEEDKESALYQINLNREVYNHALTQYYNPAPEHDKPTYTTLQNKLPEWKREFPKWVEAHSKALQMAVRRIYWARDALDELETRGHNVGGLTWKRPHDFRSVTYNQSGFDVDSNTGRDGHATLELSKIGTFDIEYHRPLPDDANIKQVILKQEKSGKWFVSIVLDTEPEYPEPPEPSTIDVEDTVGIDLGILAFTHDSDGIAVTPPEFSEDIKRIDKRHRELSGKDHGSNNWEKARRRLAEAYEDLQNKFKDFREKLARAYTREFDAVFLEDLNTRGLLRLSSNWRNIALMSWYETIQTFKRHGRKNGCHVITVPPEGTTKRCAKCSVETAKPLWVREHSCPACGFEADRDRNAAFEVQKLGLKELGVDYSLDVLLGLGESESTPAETATAVDTREVSASRVVETGSLPSRNAGRPASPHAG</sequence>
<feature type="region of interest" description="Disordered" evidence="16">
    <location>
        <begin position="58"/>
        <end position="79"/>
    </location>
</feature>
<dbReference type="Pfam" id="PF01385">
    <property type="entry name" value="OrfB_IS605"/>
    <property type="match status" value="1"/>
</dbReference>
<evidence type="ECO:0000256" key="1">
    <source>
        <dbReference type="ARBA" id="ARBA00001960"/>
    </source>
</evidence>
<evidence type="ECO:0000256" key="11">
    <source>
        <dbReference type="ARBA" id="ARBA00023125"/>
    </source>
</evidence>
<dbReference type="InterPro" id="IPR011707">
    <property type="entry name" value="Cu-oxidase-like_N"/>
</dbReference>
<feature type="coiled-coil region" evidence="15">
    <location>
        <begin position="474"/>
        <end position="508"/>
    </location>
</feature>
<evidence type="ECO:0000256" key="12">
    <source>
        <dbReference type="ARBA" id="ARBA00023172"/>
    </source>
</evidence>
<keyword evidence="6" id="KW-0815">Transposition</keyword>
<feature type="region of interest" description="Disordered" evidence="16">
    <location>
        <begin position="628"/>
        <end position="667"/>
    </location>
</feature>
<evidence type="ECO:0000256" key="9">
    <source>
        <dbReference type="ARBA" id="ARBA00023002"/>
    </source>
</evidence>
<dbReference type="GO" id="GO:0005507">
    <property type="term" value="F:copper ion binding"/>
    <property type="evidence" value="ECO:0007669"/>
    <property type="project" value="InterPro"/>
</dbReference>
<evidence type="ECO:0000313" key="20">
    <source>
        <dbReference type="EMBL" id="UTF54875.1"/>
    </source>
</evidence>
<keyword evidence="11" id="KW-0238">DNA-binding</keyword>
<evidence type="ECO:0000256" key="2">
    <source>
        <dbReference type="ARBA" id="ARBA00008761"/>
    </source>
</evidence>
<keyword evidence="7 14" id="KW-0479">Metal-binding</keyword>
<feature type="domain" description="Plastocyanin-like" evidence="19">
    <location>
        <begin position="131"/>
        <end position="235"/>
    </location>
</feature>
<keyword evidence="12" id="KW-0233">DNA recombination</keyword>
<dbReference type="PANTHER" id="PTHR11709">
    <property type="entry name" value="MULTI-COPPER OXIDASE"/>
    <property type="match status" value="1"/>
</dbReference>
<dbReference type="InterPro" id="IPR045087">
    <property type="entry name" value="Cu-oxidase_fam"/>
</dbReference>
<reference evidence="20" key="1">
    <citation type="submission" date="2022-06" db="EMBL/GenBank/DDBJ databases">
        <title>Diverse halophilic archaea isolated from saline environments.</title>
        <authorList>
            <person name="Cui H.-L."/>
        </authorList>
    </citation>
    <scope>NUCLEOTIDE SEQUENCE</scope>
    <source>
        <strain evidence="20">WLHS1</strain>
    </source>
</reference>
<protein>
    <recommendedName>
        <fullName evidence="5">Copper-containing nitrite reductase</fullName>
        <ecNumber evidence="4">1.7.2.1</ecNumber>
    </recommendedName>
</protein>
<dbReference type="GO" id="GO:0032196">
    <property type="term" value="P:transposition"/>
    <property type="evidence" value="ECO:0007669"/>
    <property type="project" value="UniProtKB-KW"/>
</dbReference>
<evidence type="ECO:0000256" key="10">
    <source>
        <dbReference type="ARBA" id="ARBA00023008"/>
    </source>
</evidence>
<evidence type="ECO:0000256" key="8">
    <source>
        <dbReference type="ARBA" id="ARBA00022737"/>
    </source>
</evidence>
<evidence type="ECO:0000256" key="6">
    <source>
        <dbReference type="ARBA" id="ARBA00022578"/>
    </source>
</evidence>
<feature type="binding site" description="type 2 copper site" evidence="14">
    <location>
        <position position="173"/>
    </location>
    <ligand>
        <name>Cu cation</name>
        <dbReference type="ChEBI" id="CHEBI:23378"/>
        <label>2</label>
    </ligand>
</feature>
<evidence type="ECO:0000256" key="5">
    <source>
        <dbReference type="ARBA" id="ARBA00017290"/>
    </source>
</evidence>
<dbReference type="Proteomes" id="UP001056855">
    <property type="component" value="Chromosome"/>
</dbReference>
<accession>A0A9E7NDB2</accession>
<keyword evidence="21" id="KW-1185">Reference proteome</keyword>
<keyword evidence="9" id="KW-0560">Oxidoreductase</keyword>
<dbReference type="AlphaFoldDB" id="A0A9E7NDB2"/>
<dbReference type="PANTHER" id="PTHR11709:SF394">
    <property type="entry name" value="FI03373P-RELATED"/>
    <property type="match status" value="1"/>
</dbReference>
<evidence type="ECO:0000259" key="18">
    <source>
        <dbReference type="Pfam" id="PF07282"/>
    </source>
</evidence>
<keyword evidence="10 14" id="KW-0186">Copper</keyword>
<comment type="catalytic activity">
    <reaction evidence="13">
        <text>nitric oxide + Fe(III)-[cytochrome c] + H2O = Fe(II)-[cytochrome c] + nitrite + 2 H(+)</text>
        <dbReference type="Rhea" id="RHEA:15233"/>
        <dbReference type="Rhea" id="RHEA-COMP:10350"/>
        <dbReference type="Rhea" id="RHEA-COMP:14399"/>
        <dbReference type="ChEBI" id="CHEBI:15377"/>
        <dbReference type="ChEBI" id="CHEBI:15378"/>
        <dbReference type="ChEBI" id="CHEBI:16301"/>
        <dbReference type="ChEBI" id="CHEBI:16480"/>
        <dbReference type="ChEBI" id="CHEBI:29033"/>
        <dbReference type="ChEBI" id="CHEBI:29034"/>
        <dbReference type="EC" id="1.7.2.1"/>
    </reaction>
</comment>
<dbReference type="GeneID" id="73289650"/>
<evidence type="ECO:0000256" key="15">
    <source>
        <dbReference type="SAM" id="Coils"/>
    </source>
</evidence>
<gene>
    <name evidence="20" type="ORF">NGM29_06350</name>
</gene>
<comment type="subunit">
    <text evidence="3">Homotrimer.</text>
</comment>
<evidence type="ECO:0000256" key="13">
    <source>
        <dbReference type="ARBA" id="ARBA00049340"/>
    </source>
</evidence>
<evidence type="ECO:0000256" key="7">
    <source>
        <dbReference type="ARBA" id="ARBA00022723"/>
    </source>
</evidence>
<keyword evidence="15" id="KW-0175">Coiled coil</keyword>
<dbReference type="GO" id="GO:0006310">
    <property type="term" value="P:DNA recombination"/>
    <property type="evidence" value="ECO:0007669"/>
    <property type="project" value="UniProtKB-KW"/>
</dbReference>
<keyword evidence="20" id="KW-0255">Endonuclease</keyword>
<dbReference type="RefSeq" id="WP_254159595.1">
    <property type="nucleotide sequence ID" value="NZ_CP100355.1"/>
</dbReference>
<dbReference type="EMBL" id="CP100355">
    <property type="protein sequence ID" value="UTF54875.1"/>
    <property type="molecule type" value="Genomic_DNA"/>
</dbReference>
<dbReference type="InterPro" id="IPR001287">
    <property type="entry name" value="NO2-reductase_Cu"/>
</dbReference>
<comment type="similarity">
    <text evidence="2">In the C-terminal section; belongs to the transposase 35 family.</text>
</comment>
<comment type="cofactor">
    <cofactor evidence="1 14">
        <name>Cu(+)</name>
        <dbReference type="ChEBI" id="CHEBI:49552"/>
    </cofactor>
</comment>
<feature type="domain" description="Cas12f1-like TNB" evidence="18">
    <location>
        <begin position="538"/>
        <end position="601"/>
    </location>
</feature>
<keyword evidence="8" id="KW-0677">Repeat</keyword>
<evidence type="ECO:0000256" key="16">
    <source>
        <dbReference type="SAM" id="MobiDB-lite"/>
    </source>
</evidence>
<dbReference type="EC" id="1.7.2.1" evidence="4"/>
<dbReference type="KEGG" id="sawl:NGM29_06350"/>
<dbReference type="Gene3D" id="2.60.40.420">
    <property type="entry name" value="Cupredoxins - blue copper proteins"/>
    <property type="match status" value="1"/>
</dbReference>
<dbReference type="Pfam" id="PF07282">
    <property type="entry name" value="Cas12f1-like_TNB"/>
    <property type="match status" value="1"/>
</dbReference>